<dbReference type="EMBL" id="PYOJ01000001">
    <property type="protein sequence ID" value="PSV93790.1"/>
    <property type="molecule type" value="Genomic_DNA"/>
</dbReference>
<keyword evidence="1" id="KW-1133">Transmembrane helix</keyword>
<keyword evidence="1" id="KW-0472">Membrane</keyword>
<dbReference type="OrthoDB" id="5826256at2"/>
<dbReference type="STRING" id="553611.GCA_001557755_02632"/>
<name>A0A0D8MZG1_PHOLE</name>
<feature type="transmembrane region" description="Helical" evidence="1">
    <location>
        <begin position="29"/>
        <end position="47"/>
    </location>
</feature>
<evidence type="ECO:0000256" key="2">
    <source>
        <dbReference type="SAM" id="SignalP"/>
    </source>
</evidence>
<feature type="chain" id="PRO_5015036295" evidence="2">
    <location>
        <begin position="20"/>
        <end position="89"/>
    </location>
</feature>
<reference evidence="3 4" key="1">
    <citation type="submission" date="2018-03" db="EMBL/GenBank/DDBJ databases">
        <title>Whole genome sequencing of Histamine producing bacteria.</title>
        <authorList>
            <person name="Butler K."/>
        </authorList>
    </citation>
    <scope>NUCLEOTIDE SEQUENCE [LARGE SCALE GENOMIC DNA]</scope>
    <source>
        <strain evidence="3 4">ATCC 33979</strain>
    </source>
</reference>
<dbReference type="AlphaFoldDB" id="A0A0D8MZG1"/>
<keyword evidence="1" id="KW-0812">Transmembrane</keyword>
<evidence type="ECO:0000256" key="1">
    <source>
        <dbReference type="SAM" id="Phobius"/>
    </source>
</evidence>
<evidence type="ECO:0000313" key="3">
    <source>
        <dbReference type="EMBL" id="PSV93790.1"/>
    </source>
</evidence>
<sequence>MKHASLFAYTALFSPLALAQSDTIQPQQNMVYTLAITIIFLIAVACYHVTKKKVRQHKPQAPSFLHHLVGFVIGFVCFYVLFYFLGMCL</sequence>
<accession>A0A0D8MZG1</accession>
<protein>
    <submittedName>
        <fullName evidence="3">Uncharacterized protein</fullName>
    </submittedName>
</protein>
<comment type="caution">
    <text evidence="3">The sequence shown here is derived from an EMBL/GenBank/DDBJ whole genome shotgun (WGS) entry which is preliminary data.</text>
</comment>
<feature type="transmembrane region" description="Helical" evidence="1">
    <location>
        <begin position="68"/>
        <end position="86"/>
    </location>
</feature>
<keyword evidence="2" id="KW-0732">Signal</keyword>
<gene>
    <name evidence="3" type="ORF">CTM89_00675</name>
</gene>
<proteinExistence type="predicted"/>
<feature type="signal peptide" evidence="2">
    <location>
        <begin position="1"/>
        <end position="19"/>
    </location>
</feature>
<organism evidence="3 4">
    <name type="scientific">Photobacterium leiognathi</name>
    <dbReference type="NCBI Taxonomy" id="553611"/>
    <lineage>
        <taxon>Bacteria</taxon>
        <taxon>Pseudomonadati</taxon>
        <taxon>Pseudomonadota</taxon>
        <taxon>Gammaproteobacteria</taxon>
        <taxon>Vibrionales</taxon>
        <taxon>Vibrionaceae</taxon>
        <taxon>Photobacterium</taxon>
    </lineage>
</organism>
<dbReference type="RefSeq" id="WP_045068348.1">
    <property type="nucleotide sequence ID" value="NZ_JAUZMO010000001.1"/>
</dbReference>
<evidence type="ECO:0000313" key="4">
    <source>
        <dbReference type="Proteomes" id="UP000240410"/>
    </source>
</evidence>
<dbReference type="Proteomes" id="UP000240410">
    <property type="component" value="Unassembled WGS sequence"/>
</dbReference>